<accession>A0A0S4IJX6</accession>
<dbReference type="Proteomes" id="UP000051952">
    <property type="component" value="Unassembled WGS sequence"/>
</dbReference>
<evidence type="ECO:0000313" key="2">
    <source>
        <dbReference type="Proteomes" id="UP000051952"/>
    </source>
</evidence>
<dbReference type="VEuPathDB" id="TriTrypDB:BSAL_49170"/>
<reference evidence="2" key="1">
    <citation type="submission" date="2015-09" db="EMBL/GenBank/DDBJ databases">
        <authorList>
            <consortium name="Pathogen Informatics"/>
        </authorList>
    </citation>
    <scope>NUCLEOTIDE SEQUENCE [LARGE SCALE GENOMIC DNA]</scope>
    <source>
        <strain evidence="2">Lake Konstanz</strain>
    </source>
</reference>
<dbReference type="EMBL" id="CYKH01000008">
    <property type="protein sequence ID" value="CUE57621.1"/>
    <property type="molecule type" value="Genomic_DNA"/>
</dbReference>
<name>A0A0S4IJX6_BODSA</name>
<keyword evidence="2" id="KW-1185">Reference proteome</keyword>
<protein>
    <submittedName>
        <fullName evidence="1">Uncharacterized protein</fullName>
    </submittedName>
</protein>
<organism evidence="1 2">
    <name type="scientific">Bodo saltans</name>
    <name type="common">Flagellated protozoan</name>
    <dbReference type="NCBI Taxonomy" id="75058"/>
    <lineage>
        <taxon>Eukaryota</taxon>
        <taxon>Discoba</taxon>
        <taxon>Euglenozoa</taxon>
        <taxon>Kinetoplastea</taxon>
        <taxon>Metakinetoplastina</taxon>
        <taxon>Eubodonida</taxon>
        <taxon>Bodonidae</taxon>
        <taxon>Bodo</taxon>
    </lineage>
</organism>
<gene>
    <name evidence="1" type="ORF">BSAL_49170</name>
</gene>
<sequence length="111" mass="12495">MLAPPSIRVILKKKFQAPQGKFFFFESCLQAKNPVMKSTFLQAMRTTHAKSMVTTMTSSLHLSQKGIRYPPQNNFLGIRYVPSNTVLSYSYPSLIPGGYVIPTPPLMLLEK</sequence>
<dbReference type="AlphaFoldDB" id="A0A0S4IJX6"/>
<evidence type="ECO:0000313" key="1">
    <source>
        <dbReference type="EMBL" id="CUE57621.1"/>
    </source>
</evidence>
<proteinExistence type="predicted"/>